<evidence type="ECO:0000313" key="3">
    <source>
        <dbReference type="Proteomes" id="UP001174936"/>
    </source>
</evidence>
<evidence type="ECO:0000313" key="2">
    <source>
        <dbReference type="EMBL" id="KAK0655597.1"/>
    </source>
</evidence>
<feature type="region of interest" description="Disordered" evidence="1">
    <location>
        <begin position="1"/>
        <end position="24"/>
    </location>
</feature>
<organism evidence="2 3">
    <name type="scientific">Cercophora newfieldiana</name>
    <dbReference type="NCBI Taxonomy" id="92897"/>
    <lineage>
        <taxon>Eukaryota</taxon>
        <taxon>Fungi</taxon>
        <taxon>Dikarya</taxon>
        <taxon>Ascomycota</taxon>
        <taxon>Pezizomycotina</taxon>
        <taxon>Sordariomycetes</taxon>
        <taxon>Sordariomycetidae</taxon>
        <taxon>Sordariales</taxon>
        <taxon>Lasiosphaeriaceae</taxon>
        <taxon>Cercophora</taxon>
    </lineage>
</organism>
<keyword evidence="3" id="KW-1185">Reference proteome</keyword>
<accession>A0AA40CYW2</accession>
<comment type="caution">
    <text evidence="2">The sequence shown here is derived from an EMBL/GenBank/DDBJ whole genome shotgun (WGS) entry which is preliminary data.</text>
</comment>
<dbReference type="Proteomes" id="UP001174936">
    <property type="component" value="Unassembled WGS sequence"/>
</dbReference>
<dbReference type="EMBL" id="JAULSV010000001">
    <property type="protein sequence ID" value="KAK0655597.1"/>
    <property type="molecule type" value="Genomic_DNA"/>
</dbReference>
<protein>
    <submittedName>
        <fullName evidence="2">Uncharacterized protein</fullName>
    </submittedName>
</protein>
<proteinExistence type="predicted"/>
<evidence type="ECO:0000256" key="1">
    <source>
        <dbReference type="SAM" id="MobiDB-lite"/>
    </source>
</evidence>
<feature type="compositionally biased region" description="Pro residues" evidence="1">
    <location>
        <begin position="1"/>
        <end position="17"/>
    </location>
</feature>
<dbReference type="AlphaFoldDB" id="A0AA40CYW2"/>
<sequence>MRLFPPPSPSLKPPPFSPSSLPLSLLFPPHPPQPLTNLPRPLPPPPLPPFTVLQAPLCPLRPHPKHVFPQHNGHLPVLLLHLPSEMNILHPSSAQYTLLSGAIFRSASLSRYAMNSGREVAFPIVASGKGLEGQHSAGRKSAPVAAEMRESMAAVWMQERQVVWPQERGSVLVVGRREEHLWQVGGEGMGEVDDDVWERGERGRCCCSCWWSGLDGYRLGVDATEVAVVETLLSWPRVSDQPSDWAGECCMGLLRKLESILFCGFFFWPV</sequence>
<name>A0AA40CYW2_9PEZI</name>
<gene>
    <name evidence="2" type="ORF">B0T16DRAFT_14933</name>
</gene>
<reference evidence="2" key="1">
    <citation type="submission" date="2023-06" db="EMBL/GenBank/DDBJ databases">
        <title>Genome-scale phylogeny and comparative genomics of the fungal order Sordariales.</title>
        <authorList>
            <consortium name="Lawrence Berkeley National Laboratory"/>
            <person name="Hensen N."/>
            <person name="Bonometti L."/>
            <person name="Westerberg I."/>
            <person name="Brannstrom I.O."/>
            <person name="Guillou S."/>
            <person name="Cros-Aarteil S."/>
            <person name="Calhoun S."/>
            <person name="Haridas S."/>
            <person name="Kuo A."/>
            <person name="Mondo S."/>
            <person name="Pangilinan J."/>
            <person name="Riley R."/>
            <person name="Labutti K."/>
            <person name="Andreopoulos B."/>
            <person name="Lipzen A."/>
            <person name="Chen C."/>
            <person name="Yanf M."/>
            <person name="Daum C."/>
            <person name="Ng V."/>
            <person name="Clum A."/>
            <person name="Steindorff A."/>
            <person name="Ohm R."/>
            <person name="Martin F."/>
            <person name="Silar P."/>
            <person name="Natvig D."/>
            <person name="Lalanne C."/>
            <person name="Gautier V."/>
            <person name="Ament-Velasquez S.L."/>
            <person name="Kruys A."/>
            <person name="Hutchinson M.I."/>
            <person name="Powell A.J."/>
            <person name="Barry K."/>
            <person name="Miller A.N."/>
            <person name="Grigoriev I.V."/>
            <person name="Debuchy R."/>
            <person name="Gladieux P."/>
            <person name="Thoren M.H."/>
            <person name="Johannesson H."/>
        </authorList>
    </citation>
    <scope>NUCLEOTIDE SEQUENCE</scope>
    <source>
        <strain evidence="2">SMH2532-1</strain>
    </source>
</reference>